<feature type="chain" id="PRO_5021237424" evidence="3">
    <location>
        <begin position="24"/>
        <end position="374"/>
    </location>
</feature>
<proteinExistence type="predicted"/>
<dbReference type="InterPro" id="IPR038352">
    <property type="entry name" value="Imelysin_sf"/>
</dbReference>
<evidence type="ECO:0000256" key="1">
    <source>
        <dbReference type="ARBA" id="ARBA00004196"/>
    </source>
</evidence>
<evidence type="ECO:0000256" key="3">
    <source>
        <dbReference type="SAM" id="SignalP"/>
    </source>
</evidence>
<dbReference type="PROSITE" id="PS51257">
    <property type="entry name" value="PROKAR_LIPOPROTEIN"/>
    <property type="match status" value="1"/>
</dbReference>
<dbReference type="Gene3D" id="1.20.1420.20">
    <property type="entry name" value="M75 peptidase, HXXE motif"/>
    <property type="match status" value="1"/>
</dbReference>
<evidence type="ECO:0000256" key="2">
    <source>
        <dbReference type="ARBA" id="ARBA00022729"/>
    </source>
</evidence>
<protein>
    <submittedName>
        <fullName evidence="5">Peptidase M75, Imelysin</fullName>
    </submittedName>
</protein>
<comment type="caution">
    <text evidence="5">The sequence shown here is derived from an EMBL/GenBank/DDBJ whole genome shotgun (WGS) entry which is preliminary data.</text>
</comment>
<dbReference type="InterPro" id="IPR034984">
    <property type="entry name" value="Imelysin-like_IPPA"/>
</dbReference>
<organism evidence="5 6">
    <name type="scientific">Hymenobacter aquaticus</name>
    <dbReference type="NCBI Taxonomy" id="1867101"/>
    <lineage>
        <taxon>Bacteria</taxon>
        <taxon>Pseudomonadati</taxon>
        <taxon>Bacteroidota</taxon>
        <taxon>Cytophagia</taxon>
        <taxon>Cytophagales</taxon>
        <taxon>Hymenobacteraceae</taxon>
        <taxon>Hymenobacter</taxon>
    </lineage>
</organism>
<dbReference type="Proteomes" id="UP000297549">
    <property type="component" value="Unassembled WGS sequence"/>
</dbReference>
<evidence type="ECO:0000313" key="6">
    <source>
        <dbReference type="Proteomes" id="UP000297549"/>
    </source>
</evidence>
<keyword evidence="6" id="KW-1185">Reference proteome</keyword>
<reference evidence="5 6" key="1">
    <citation type="submission" date="2019-04" db="EMBL/GenBank/DDBJ databases">
        <authorList>
            <person name="Feng G."/>
            <person name="Zhang J."/>
            <person name="Zhu H."/>
        </authorList>
    </citation>
    <scope>NUCLEOTIDE SEQUENCE [LARGE SCALE GENOMIC DNA]</scope>
    <source>
        <strain evidence="5 6">JCM 31653</strain>
    </source>
</reference>
<dbReference type="InterPro" id="IPR018976">
    <property type="entry name" value="Imelysin-like"/>
</dbReference>
<gene>
    <name evidence="5" type="ORF">E5K00_12255</name>
</gene>
<dbReference type="AlphaFoldDB" id="A0A4Z0Q8C3"/>
<accession>A0A4Z0Q8C3</accession>
<dbReference type="CDD" id="cd14659">
    <property type="entry name" value="Imelysin-like_IPPA"/>
    <property type="match status" value="1"/>
</dbReference>
<keyword evidence="2 3" id="KW-0732">Signal</keyword>
<feature type="domain" description="Imelysin-like" evidence="4">
    <location>
        <begin position="56"/>
        <end position="325"/>
    </location>
</feature>
<dbReference type="GO" id="GO:0030313">
    <property type="term" value="C:cell envelope"/>
    <property type="evidence" value="ECO:0007669"/>
    <property type="project" value="UniProtKB-SubCell"/>
</dbReference>
<comment type="subcellular location">
    <subcellularLocation>
        <location evidence="1">Cell envelope</location>
    </subcellularLocation>
</comment>
<evidence type="ECO:0000259" key="4">
    <source>
        <dbReference type="Pfam" id="PF09375"/>
    </source>
</evidence>
<evidence type="ECO:0000313" key="5">
    <source>
        <dbReference type="EMBL" id="TGE25924.1"/>
    </source>
</evidence>
<sequence length="374" mass="41145">MRNSMKRSVVTALALLLSAWVLLSCQKDSSGDAANPSTEPDRKALLTQWADSVVKPGYKGFNDKFSVLKTKTTAFTAAPTTATLTEARQAWQQAYVEWQKVEMFEFGPAETVSLRNHFNIYPTDVAGINRNISAGTYNFELATAIPQQGFPALDYLLNGVAADDAAIVQQYASSEKHRRYLTDVVNKMSETFGTVYSQWNGSYRDTFVNNTGTDASSSLSRVVNAYSLYYERFLRAGKVGIPAGTMTGTPLPDKIEAVYYKGTLPLQLATTAHAAVQQFFNGRTGRPSLRAYLDALGAKDSRTNQSLTSLIDAQLKTSYQQLNSLGPDLYTTMRSRNADAVASYNEMQKAVRMIKVDMTSAMSITVTYVDNDGD</sequence>
<dbReference type="OrthoDB" id="650514at2"/>
<dbReference type="Pfam" id="PF09375">
    <property type="entry name" value="Peptidase_M75"/>
    <property type="match status" value="1"/>
</dbReference>
<name>A0A4Z0Q8C3_9BACT</name>
<dbReference type="EMBL" id="SRLC01000001">
    <property type="protein sequence ID" value="TGE25924.1"/>
    <property type="molecule type" value="Genomic_DNA"/>
</dbReference>
<feature type="signal peptide" evidence="3">
    <location>
        <begin position="1"/>
        <end position="23"/>
    </location>
</feature>